<dbReference type="InterPro" id="IPR056924">
    <property type="entry name" value="SH3_Tf2-1"/>
</dbReference>
<organism evidence="2 3">
    <name type="scientific">Vigna radiata var. radiata</name>
    <name type="common">Mung bean</name>
    <name type="synonym">Phaseolus aureus</name>
    <dbReference type="NCBI Taxonomy" id="3916"/>
    <lineage>
        <taxon>Eukaryota</taxon>
        <taxon>Viridiplantae</taxon>
        <taxon>Streptophyta</taxon>
        <taxon>Embryophyta</taxon>
        <taxon>Tracheophyta</taxon>
        <taxon>Spermatophyta</taxon>
        <taxon>Magnoliopsida</taxon>
        <taxon>eudicotyledons</taxon>
        <taxon>Gunneridae</taxon>
        <taxon>Pentapetalae</taxon>
        <taxon>rosids</taxon>
        <taxon>fabids</taxon>
        <taxon>Fabales</taxon>
        <taxon>Fabaceae</taxon>
        <taxon>Papilionoideae</taxon>
        <taxon>50 kb inversion clade</taxon>
        <taxon>NPAAA clade</taxon>
        <taxon>indigoferoid/millettioid clade</taxon>
        <taxon>Phaseoleae</taxon>
        <taxon>Vigna</taxon>
    </lineage>
</organism>
<feature type="domain" description="Integrase catalytic" evidence="1">
    <location>
        <begin position="212"/>
        <end position="308"/>
    </location>
</feature>
<reference evidence="3" key="1">
    <citation type="submission" date="2025-08" db="UniProtKB">
        <authorList>
            <consortium name="RefSeq"/>
        </authorList>
    </citation>
    <scope>IDENTIFICATION</scope>
    <source>
        <tissue evidence="3">Leaf</tissue>
    </source>
</reference>
<evidence type="ECO:0000313" key="2">
    <source>
        <dbReference type="Proteomes" id="UP000087766"/>
    </source>
</evidence>
<dbReference type="InterPro" id="IPR041588">
    <property type="entry name" value="Integrase_H2C2"/>
</dbReference>
<sequence>MTGEFQVKDDQLLRYFHKASTMARNFQPFVIKHIPREENSRADMLSKLSTGREKGQLTTVIRQVLTEPSVECMALGAPANNDWRAEIIKLMADQDQGVSLRLTEARRLARYVTIGGDLYRRGFSVPLLKCISPDQAAYVLDELHNGICGLHTGARMLRARALRAGYYWPTMESDAKAFTAKCERCQAHANIPHAPPAELRTIVSPWPFAKWGMDIAVVTDNGRQFIDKKLESFFQGLGIKHVTNSVEHPQTNGQAEAANKAIVAELKRRLGDRKGTWVDELLEVLWAYRCSPHRTTGESPFNLTYGTDAMLPVELGEPSLRRQIQDLQLNEEELRVELDSVEERRDRAVLHAEACRRLVERRYNTKVRPRHFQEGDLVWRKTGDARKEQAHGKFAAKWDGPFRVLEDLQNGAYRLSAPGGRPLRNTWNASHLKFYFS</sequence>
<dbReference type="Gene3D" id="1.10.340.70">
    <property type="match status" value="1"/>
</dbReference>
<dbReference type="InterPro" id="IPR001584">
    <property type="entry name" value="Integrase_cat-core"/>
</dbReference>
<dbReference type="GeneID" id="106754321"/>
<evidence type="ECO:0000259" key="1">
    <source>
        <dbReference type="PROSITE" id="PS50994"/>
    </source>
</evidence>
<dbReference type="Proteomes" id="UP000087766">
    <property type="component" value="Unplaced"/>
</dbReference>
<dbReference type="InterPro" id="IPR012337">
    <property type="entry name" value="RNaseH-like_sf"/>
</dbReference>
<dbReference type="SUPFAM" id="SSF53098">
    <property type="entry name" value="Ribonuclease H-like"/>
    <property type="match status" value="1"/>
</dbReference>
<dbReference type="PANTHER" id="PTHR48475">
    <property type="entry name" value="RIBONUCLEASE H"/>
    <property type="match status" value="1"/>
</dbReference>
<dbReference type="GO" id="GO:0003676">
    <property type="term" value="F:nucleic acid binding"/>
    <property type="evidence" value="ECO:0007669"/>
    <property type="project" value="InterPro"/>
</dbReference>
<dbReference type="RefSeq" id="XP_014491818.1">
    <property type="nucleotide sequence ID" value="XM_014636332.1"/>
</dbReference>
<accession>A0A1S3TDH1</accession>
<evidence type="ECO:0000313" key="3">
    <source>
        <dbReference type="RefSeq" id="XP_014491818.1"/>
    </source>
</evidence>
<dbReference type="Pfam" id="PF17921">
    <property type="entry name" value="Integrase_H2C2"/>
    <property type="match status" value="1"/>
</dbReference>
<dbReference type="InterPro" id="IPR036397">
    <property type="entry name" value="RNaseH_sf"/>
</dbReference>
<dbReference type="AlphaFoldDB" id="A0A1S3TDH1"/>
<proteinExistence type="predicted"/>
<protein>
    <submittedName>
        <fullName evidence="3">Uncharacterized protein LOC106754321</fullName>
    </submittedName>
</protein>
<dbReference type="KEGG" id="vra:106754321"/>
<dbReference type="Pfam" id="PF24626">
    <property type="entry name" value="SH3_Tf2-1"/>
    <property type="match status" value="1"/>
</dbReference>
<keyword evidence="2" id="KW-1185">Reference proteome</keyword>
<dbReference type="PROSITE" id="PS50994">
    <property type="entry name" value="INTEGRASE"/>
    <property type="match status" value="1"/>
</dbReference>
<dbReference type="GO" id="GO:0015074">
    <property type="term" value="P:DNA integration"/>
    <property type="evidence" value="ECO:0007669"/>
    <property type="project" value="InterPro"/>
</dbReference>
<dbReference type="Gene3D" id="3.30.420.10">
    <property type="entry name" value="Ribonuclease H-like superfamily/Ribonuclease H"/>
    <property type="match status" value="2"/>
</dbReference>
<dbReference type="PANTHER" id="PTHR48475:SF2">
    <property type="entry name" value="RIBONUCLEASE H"/>
    <property type="match status" value="1"/>
</dbReference>
<name>A0A1S3TDH1_VIGRR</name>
<dbReference type="STRING" id="3916.A0A1S3TDH1"/>
<dbReference type="OrthoDB" id="1736338at2759"/>
<gene>
    <name evidence="3" type="primary">LOC106754321</name>
</gene>